<name>A0ABU8WBZ5_9BURK</name>
<keyword evidence="3" id="KW-1185">Reference proteome</keyword>
<dbReference type="RefSeq" id="WP_340340217.1">
    <property type="nucleotide sequence ID" value="NZ_JBBKZT010000001.1"/>
</dbReference>
<feature type="transmembrane region" description="Helical" evidence="1">
    <location>
        <begin position="317"/>
        <end position="334"/>
    </location>
</feature>
<feature type="transmembrane region" description="Helical" evidence="1">
    <location>
        <begin position="237"/>
        <end position="257"/>
    </location>
</feature>
<feature type="transmembrane region" description="Helical" evidence="1">
    <location>
        <begin position="293"/>
        <end position="310"/>
    </location>
</feature>
<feature type="transmembrane region" description="Helical" evidence="1">
    <location>
        <begin position="210"/>
        <end position="231"/>
    </location>
</feature>
<evidence type="ECO:0000313" key="3">
    <source>
        <dbReference type="Proteomes" id="UP001385892"/>
    </source>
</evidence>
<dbReference type="Pfam" id="PF04632">
    <property type="entry name" value="FUSC"/>
    <property type="match status" value="1"/>
</dbReference>
<feature type="transmembrane region" description="Helical" evidence="1">
    <location>
        <begin position="76"/>
        <end position="94"/>
    </location>
</feature>
<proteinExistence type="predicted"/>
<feature type="transmembrane region" description="Helical" evidence="1">
    <location>
        <begin position="155"/>
        <end position="172"/>
    </location>
</feature>
<feature type="transmembrane region" description="Helical" evidence="1">
    <location>
        <begin position="100"/>
        <end position="118"/>
    </location>
</feature>
<dbReference type="InterPro" id="IPR006726">
    <property type="entry name" value="PHBA_efflux_AaeB/fusaric-R"/>
</dbReference>
<dbReference type="Proteomes" id="UP001385892">
    <property type="component" value="Unassembled WGS sequence"/>
</dbReference>
<evidence type="ECO:0000256" key="1">
    <source>
        <dbReference type="SAM" id="Phobius"/>
    </source>
</evidence>
<keyword evidence="1" id="KW-0472">Membrane</keyword>
<accession>A0ABU8WBZ5</accession>
<keyword evidence="1" id="KW-1133">Transmembrane helix</keyword>
<evidence type="ECO:0000313" key="2">
    <source>
        <dbReference type="EMBL" id="MEJ8845028.1"/>
    </source>
</evidence>
<sequence>MPASILADLALGLRDELRAFSWRSPRALHAARPVLSVLIAVTAAHALDLHDAWWAAITAFMVMQADFGASLYRGTLRIAGTLFGAALGFVLGPLGASHPLLFVVLMTMAAWGGLYAALRWPHSYAWVLALVTFAMVMCEALAGPAGLGAFALERIANILLGTLACIVVAVLTDQRVLSTVFRRSAAVPAIDPGSHWLAGRLSESPAQARGIALHALHGAVVVAILSVILLVEHLGSFAQALVTTIAVLVVPLEAGAAMPDVQGRVVQRMAQRVSGCLAAGAIAWALLPLLEGHALGCLLTLCAGAWLGAYLQGGAPVVRYMATQFSVAFLMVFVQDSGWTIDSRPAFERLVGVLAGIGALGVVLLLSGAVRKLCCRNAPSADA</sequence>
<feature type="transmembrane region" description="Helical" evidence="1">
    <location>
        <begin position="125"/>
        <end position="143"/>
    </location>
</feature>
<reference evidence="2 3" key="1">
    <citation type="submission" date="2024-03" db="EMBL/GenBank/DDBJ databases">
        <title>Novel species of the genus Variovorax.</title>
        <authorList>
            <person name="Liu Q."/>
            <person name="Xin Y.-H."/>
        </authorList>
    </citation>
    <scope>NUCLEOTIDE SEQUENCE [LARGE SCALE GENOMIC DNA]</scope>
    <source>
        <strain evidence="2 3">KACC 18900</strain>
    </source>
</reference>
<gene>
    <name evidence="2" type="ORF">WKW82_00095</name>
</gene>
<feature type="transmembrane region" description="Helical" evidence="1">
    <location>
        <begin position="52"/>
        <end position="69"/>
    </location>
</feature>
<comment type="caution">
    <text evidence="2">The sequence shown here is derived from an EMBL/GenBank/DDBJ whole genome shotgun (WGS) entry which is preliminary data.</text>
</comment>
<feature type="transmembrane region" description="Helical" evidence="1">
    <location>
        <begin position="346"/>
        <end position="366"/>
    </location>
</feature>
<protein>
    <submittedName>
        <fullName evidence="2">FUSC family protein</fullName>
    </submittedName>
</protein>
<organism evidence="2 3">
    <name type="scientific">Variovorax rhizosphaerae</name>
    <dbReference type="NCBI Taxonomy" id="1836200"/>
    <lineage>
        <taxon>Bacteria</taxon>
        <taxon>Pseudomonadati</taxon>
        <taxon>Pseudomonadota</taxon>
        <taxon>Betaproteobacteria</taxon>
        <taxon>Burkholderiales</taxon>
        <taxon>Comamonadaceae</taxon>
        <taxon>Variovorax</taxon>
    </lineage>
</organism>
<feature type="transmembrane region" description="Helical" evidence="1">
    <location>
        <begin position="269"/>
        <end position="287"/>
    </location>
</feature>
<dbReference type="EMBL" id="JBBKZT010000001">
    <property type="protein sequence ID" value="MEJ8845028.1"/>
    <property type="molecule type" value="Genomic_DNA"/>
</dbReference>
<keyword evidence="1" id="KW-0812">Transmembrane</keyword>